<reference evidence="1 2" key="1">
    <citation type="journal article" date="2014" name="PLoS Genet.">
        <title>The Genome of Spironucleus salmonicida Highlights a Fish Pathogen Adapted to Fluctuating Environments.</title>
        <authorList>
            <person name="Xu F."/>
            <person name="Jerlstrom-Hultqvist J."/>
            <person name="Einarsson E."/>
            <person name="Astvaldsson A."/>
            <person name="Svard S.G."/>
            <person name="Andersson J.O."/>
        </authorList>
    </citation>
    <scope>NUCLEOTIDE SEQUENCE</scope>
    <source>
        <strain evidence="2">ATCC 50377</strain>
    </source>
</reference>
<dbReference type="Proteomes" id="UP000018208">
    <property type="component" value="Unassembled WGS sequence"/>
</dbReference>
<evidence type="ECO:0000313" key="3">
    <source>
        <dbReference type="Proteomes" id="UP000018208"/>
    </source>
</evidence>
<keyword evidence="3" id="KW-1185">Reference proteome</keyword>
<evidence type="ECO:0000313" key="1">
    <source>
        <dbReference type="EMBL" id="EST43639.1"/>
    </source>
</evidence>
<organism evidence="1">
    <name type="scientific">Spironucleus salmonicida</name>
    <dbReference type="NCBI Taxonomy" id="348837"/>
    <lineage>
        <taxon>Eukaryota</taxon>
        <taxon>Metamonada</taxon>
        <taxon>Diplomonadida</taxon>
        <taxon>Hexamitidae</taxon>
        <taxon>Hexamitinae</taxon>
        <taxon>Spironucleus</taxon>
    </lineage>
</organism>
<dbReference type="EMBL" id="KI546135">
    <property type="protein sequence ID" value="EST43639.1"/>
    <property type="molecule type" value="Genomic_DNA"/>
</dbReference>
<name>V6LS83_9EUKA</name>
<evidence type="ECO:0000313" key="2">
    <source>
        <dbReference type="EMBL" id="KAH0577615.1"/>
    </source>
</evidence>
<proteinExistence type="predicted"/>
<dbReference type="AlphaFoldDB" id="V6LS83"/>
<protein>
    <submittedName>
        <fullName evidence="1">Uncharacterized protein</fullName>
    </submittedName>
</protein>
<dbReference type="VEuPathDB" id="GiardiaDB:SS50377_20969"/>
<accession>V6LS83</accession>
<reference evidence="2" key="2">
    <citation type="submission" date="2020-12" db="EMBL/GenBank/DDBJ databases">
        <title>New Spironucleus salmonicida genome in near-complete chromosomes.</title>
        <authorList>
            <person name="Xu F."/>
            <person name="Kurt Z."/>
            <person name="Jimenez-Gonzalez A."/>
            <person name="Astvaldsson A."/>
            <person name="Andersson J.O."/>
            <person name="Svard S.G."/>
        </authorList>
    </citation>
    <scope>NUCLEOTIDE SEQUENCE</scope>
    <source>
        <strain evidence="2">ATCC 50377</strain>
    </source>
</reference>
<gene>
    <name evidence="1" type="ORF">SS50377_16682</name>
    <name evidence="2" type="ORF">SS50377_20969</name>
</gene>
<dbReference type="EMBL" id="AUWU02000001">
    <property type="protein sequence ID" value="KAH0577615.1"/>
    <property type="molecule type" value="Genomic_DNA"/>
</dbReference>
<sequence length="99" mass="11385">MIQIDFQNDFKGFIQVFRNTIYLAFTKTECFYNMATSSLNKKIHNFDVVYGECGSSYSILSKMILNQVQCDELIIQGGQPDLNKEELLTVFENVVKLLS</sequence>